<dbReference type="PROSITE" id="PS00027">
    <property type="entry name" value="HOMEOBOX_1"/>
    <property type="match status" value="1"/>
</dbReference>
<evidence type="ECO:0000256" key="4">
    <source>
        <dbReference type="ARBA" id="ARBA00023155"/>
    </source>
</evidence>
<gene>
    <name evidence="11" type="primary">NKX1-1</name>
    <name evidence="11" type="ORF">AMEX_G12795</name>
</gene>
<dbReference type="InterPro" id="IPR001356">
    <property type="entry name" value="HD"/>
</dbReference>
<accession>A0A8T2LK40</accession>
<comment type="similarity">
    <text evidence="6">Belongs to the NK-1 homeobox family.</text>
</comment>
<evidence type="ECO:0000256" key="2">
    <source>
        <dbReference type="ARBA" id="ARBA00022473"/>
    </source>
</evidence>
<proteinExistence type="inferred from homology"/>
<dbReference type="InterPro" id="IPR050394">
    <property type="entry name" value="Homeobox_NK-like"/>
</dbReference>
<feature type="compositionally biased region" description="Gly residues" evidence="9">
    <location>
        <begin position="294"/>
        <end position="310"/>
    </location>
</feature>
<evidence type="ECO:0000256" key="1">
    <source>
        <dbReference type="ARBA" id="ARBA00004123"/>
    </source>
</evidence>
<dbReference type="InterPro" id="IPR017970">
    <property type="entry name" value="Homeobox_CS"/>
</dbReference>
<evidence type="ECO:0000256" key="5">
    <source>
        <dbReference type="ARBA" id="ARBA00023242"/>
    </source>
</evidence>
<dbReference type="InterPro" id="IPR009057">
    <property type="entry name" value="Homeodomain-like_sf"/>
</dbReference>
<feature type="compositionally biased region" description="Low complexity" evidence="9">
    <location>
        <begin position="196"/>
        <end position="208"/>
    </location>
</feature>
<sequence>MNRDKAPAGELSIDPPAQTAVIVAAPSESATDARGDKRETLPTVPQGDGRDGAARHEVLPVSHRTTSFSVLDILDPNKFTSKRQPTSRAGCELPYGAENRDGLKLHSEEHEARKAPGIFKDGFVFRSELEPELTRASPADVELHEDACSEVSDGGALAGNGEDDGEREEDEEDDDDETTLLKSASPGGTHSHGHAHGTASQQSQQQQQTKPKRKRSGSDSKSGKPRRARTAFTYEQLVALENKFKSTRYLSVCERLNLALSLSLTETQVKIWFQNRRTKWKKQNPGADTSAPAGGVGGGAGGGVGGGPGGLSPLSHSPPMGGHLAMHSGYGPPAPGGLVCATQLPFLPGHAVLSPFMLGSQTYGAPAFYTPHL</sequence>
<evidence type="ECO:0000256" key="3">
    <source>
        <dbReference type="ARBA" id="ARBA00023125"/>
    </source>
</evidence>
<evidence type="ECO:0000313" key="12">
    <source>
        <dbReference type="Proteomes" id="UP000752171"/>
    </source>
</evidence>
<evidence type="ECO:0000256" key="9">
    <source>
        <dbReference type="SAM" id="MobiDB-lite"/>
    </source>
</evidence>
<dbReference type="GO" id="GO:0000978">
    <property type="term" value="F:RNA polymerase II cis-regulatory region sequence-specific DNA binding"/>
    <property type="evidence" value="ECO:0007669"/>
    <property type="project" value="TreeGrafter"/>
</dbReference>
<keyword evidence="2" id="KW-0217">Developmental protein</keyword>
<dbReference type="GO" id="GO:0005634">
    <property type="term" value="C:nucleus"/>
    <property type="evidence" value="ECO:0007669"/>
    <property type="project" value="UniProtKB-SubCell"/>
</dbReference>
<dbReference type="GO" id="GO:0000981">
    <property type="term" value="F:DNA-binding transcription factor activity, RNA polymerase II-specific"/>
    <property type="evidence" value="ECO:0007669"/>
    <property type="project" value="InterPro"/>
</dbReference>
<feature type="DNA-binding region" description="Homeobox" evidence="7">
    <location>
        <begin position="225"/>
        <end position="284"/>
    </location>
</feature>
<dbReference type="SMART" id="SM00389">
    <property type="entry name" value="HOX"/>
    <property type="match status" value="1"/>
</dbReference>
<dbReference type="FunFam" id="1.10.10.60:FF:000315">
    <property type="entry name" value="NK1 homeobox 2"/>
    <property type="match status" value="1"/>
</dbReference>
<feature type="compositionally biased region" description="Basic and acidic residues" evidence="9">
    <location>
        <begin position="31"/>
        <end position="40"/>
    </location>
</feature>
<organism evidence="11 12">
    <name type="scientific">Astyanax mexicanus</name>
    <name type="common">Blind cave fish</name>
    <name type="synonym">Astyanax fasciatus mexicanus</name>
    <dbReference type="NCBI Taxonomy" id="7994"/>
    <lineage>
        <taxon>Eukaryota</taxon>
        <taxon>Metazoa</taxon>
        <taxon>Chordata</taxon>
        <taxon>Craniata</taxon>
        <taxon>Vertebrata</taxon>
        <taxon>Euteleostomi</taxon>
        <taxon>Actinopterygii</taxon>
        <taxon>Neopterygii</taxon>
        <taxon>Teleostei</taxon>
        <taxon>Ostariophysi</taxon>
        <taxon>Characiformes</taxon>
        <taxon>Characoidei</taxon>
        <taxon>Acestrorhamphidae</taxon>
        <taxon>Acestrorhamphinae</taxon>
        <taxon>Astyanax</taxon>
    </lineage>
</organism>
<evidence type="ECO:0000313" key="11">
    <source>
        <dbReference type="EMBL" id="KAG9271860.1"/>
    </source>
</evidence>
<evidence type="ECO:0000256" key="8">
    <source>
        <dbReference type="RuleBase" id="RU000682"/>
    </source>
</evidence>
<keyword evidence="5 7" id="KW-0539">Nucleus</keyword>
<dbReference type="SUPFAM" id="SSF46689">
    <property type="entry name" value="Homeodomain-like"/>
    <property type="match status" value="1"/>
</dbReference>
<feature type="region of interest" description="Disordered" evidence="9">
    <location>
        <begin position="145"/>
        <end position="230"/>
    </location>
</feature>
<evidence type="ECO:0000256" key="7">
    <source>
        <dbReference type="PROSITE-ProRule" id="PRU00108"/>
    </source>
</evidence>
<keyword evidence="3 7" id="KW-0238">DNA-binding</keyword>
<comment type="caution">
    <text evidence="11">The sequence shown here is derived from an EMBL/GenBank/DDBJ whole genome shotgun (WGS) entry which is preliminary data.</text>
</comment>
<name>A0A8T2LK40_ASTMX</name>
<dbReference type="Pfam" id="PF00046">
    <property type="entry name" value="Homeodomain"/>
    <property type="match status" value="1"/>
</dbReference>
<evidence type="ECO:0000256" key="6">
    <source>
        <dbReference type="ARBA" id="ARBA00061009"/>
    </source>
</evidence>
<feature type="region of interest" description="Disordered" evidence="9">
    <location>
        <begin position="282"/>
        <end position="314"/>
    </location>
</feature>
<dbReference type="AlphaFoldDB" id="A0A8T2LK40"/>
<feature type="region of interest" description="Disordered" evidence="9">
    <location>
        <begin position="24"/>
        <end position="55"/>
    </location>
</feature>
<dbReference type="PRINTS" id="PR00024">
    <property type="entry name" value="HOMEOBOX"/>
</dbReference>
<comment type="subcellular location">
    <subcellularLocation>
        <location evidence="1 7 8">Nucleus</location>
    </subcellularLocation>
</comment>
<dbReference type="Gene3D" id="1.10.10.60">
    <property type="entry name" value="Homeodomain-like"/>
    <property type="match status" value="1"/>
</dbReference>
<feature type="domain" description="Homeobox" evidence="10">
    <location>
        <begin position="223"/>
        <end position="283"/>
    </location>
</feature>
<dbReference type="EMBL" id="JAICCE010000010">
    <property type="protein sequence ID" value="KAG9271860.1"/>
    <property type="molecule type" value="Genomic_DNA"/>
</dbReference>
<dbReference type="PANTHER" id="PTHR24340:SF26">
    <property type="entry name" value="NK1 TRANSCRIPTION FACTOR-RELATED PROTEIN 1"/>
    <property type="match status" value="1"/>
</dbReference>
<dbReference type="PANTHER" id="PTHR24340">
    <property type="entry name" value="HOMEOBOX PROTEIN NKX"/>
    <property type="match status" value="1"/>
</dbReference>
<dbReference type="InterPro" id="IPR020479">
    <property type="entry name" value="HD_metazoa"/>
</dbReference>
<keyword evidence="4 7" id="KW-0371">Homeobox</keyword>
<dbReference type="PROSITE" id="PS50071">
    <property type="entry name" value="HOMEOBOX_2"/>
    <property type="match status" value="1"/>
</dbReference>
<feature type="compositionally biased region" description="Acidic residues" evidence="9">
    <location>
        <begin position="161"/>
        <end position="178"/>
    </location>
</feature>
<protein>
    <submittedName>
        <fullName evidence="11">NK1 transcription factor-related protein 1</fullName>
    </submittedName>
</protein>
<dbReference type="CDD" id="cd00086">
    <property type="entry name" value="homeodomain"/>
    <property type="match status" value="1"/>
</dbReference>
<dbReference type="Proteomes" id="UP000752171">
    <property type="component" value="Unassembled WGS sequence"/>
</dbReference>
<evidence type="ECO:0000259" key="10">
    <source>
        <dbReference type="PROSITE" id="PS50071"/>
    </source>
</evidence>
<dbReference type="GO" id="GO:0030154">
    <property type="term" value="P:cell differentiation"/>
    <property type="evidence" value="ECO:0007669"/>
    <property type="project" value="TreeGrafter"/>
</dbReference>
<reference evidence="11 12" key="1">
    <citation type="submission" date="2021-07" db="EMBL/GenBank/DDBJ databases">
        <authorList>
            <person name="Imarazene B."/>
            <person name="Zahm M."/>
            <person name="Klopp C."/>
            <person name="Cabau C."/>
            <person name="Beille S."/>
            <person name="Jouanno E."/>
            <person name="Castinel A."/>
            <person name="Lluch J."/>
            <person name="Gil L."/>
            <person name="Kuchtly C."/>
            <person name="Lopez Roques C."/>
            <person name="Donnadieu C."/>
            <person name="Parrinello H."/>
            <person name="Journot L."/>
            <person name="Du K."/>
            <person name="Schartl M."/>
            <person name="Retaux S."/>
            <person name="Guiguen Y."/>
        </authorList>
    </citation>
    <scope>NUCLEOTIDE SEQUENCE [LARGE SCALE GENOMIC DNA]</scope>
    <source>
        <strain evidence="11">Pach_M1</strain>
        <tissue evidence="11">Testis</tissue>
    </source>
</reference>